<dbReference type="InParanoid" id="A0A2J6TW10"/>
<evidence type="ECO:0000256" key="5">
    <source>
        <dbReference type="ARBA" id="ARBA00022842"/>
    </source>
</evidence>
<dbReference type="OrthoDB" id="3970464at2759"/>
<comment type="similarity">
    <text evidence="2">Belongs to the TPP enzyme family.</text>
</comment>
<evidence type="ECO:0000313" key="9">
    <source>
        <dbReference type="Proteomes" id="UP000235371"/>
    </source>
</evidence>
<reference evidence="8 9" key="1">
    <citation type="submission" date="2016-04" db="EMBL/GenBank/DDBJ databases">
        <title>A degradative enzymes factory behind the ericoid mycorrhizal symbiosis.</title>
        <authorList>
            <consortium name="DOE Joint Genome Institute"/>
            <person name="Martino E."/>
            <person name="Morin E."/>
            <person name="Grelet G."/>
            <person name="Kuo A."/>
            <person name="Kohler A."/>
            <person name="Daghino S."/>
            <person name="Barry K."/>
            <person name="Choi C."/>
            <person name="Cichocki N."/>
            <person name="Clum A."/>
            <person name="Copeland A."/>
            <person name="Hainaut M."/>
            <person name="Haridas S."/>
            <person name="Labutti K."/>
            <person name="Lindquist E."/>
            <person name="Lipzen A."/>
            <person name="Khouja H.-R."/>
            <person name="Murat C."/>
            <person name="Ohm R."/>
            <person name="Olson A."/>
            <person name="Spatafora J."/>
            <person name="Veneault-Fourrey C."/>
            <person name="Henrissat B."/>
            <person name="Grigoriev I."/>
            <person name="Martin F."/>
            <person name="Perotto S."/>
        </authorList>
    </citation>
    <scope>NUCLEOTIDE SEQUENCE [LARGE SCALE GENOMIC DNA]</scope>
    <source>
        <strain evidence="8 9">E</strain>
    </source>
</reference>
<organism evidence="8 9">
    <name type="scientific">Hyaloscypha bicolor E</name>
    <dbReference type="NCBI Taxonomy" id="1095630"/>
    <lineage>
        <taxon>Eukaryota</taxon>
        <taxon>Fungi</taxon>
        <taxon>Dikarya</taxon>
        <taxon>Ascomycota</taxon>
        <taxon>Pezizomycotina</taxon>
        <taxon>Leotiomycetes</taxon>
        <taxon>Helotiales</taxon>
        <taxon>Hyaloscyphaceae</taxon>
        <taxon>Hyaloscypha</taxon>
        <taxon>Hyaloscypha bicolor</taxon>
    </lineage>
</organism>
<dbReference type="InterPro" id="IPR029061">
    <property type="entry name" value="THDP-binding"/>
</dbReference>
<dbReference type="GO" id="GO:0005634">
    <property type="term" value="C:nucleus"/>
    <property type="evidence" value="ECO:0007669"/>
    <property type="project" value="TreeGrafter"/>
</dbReference>
<evidence type="ECO:0008006" key="10">
    <source>
        <dbReference type="Google" id="ProtNLM"/>
    </source>
</evidence>
<keyword evidence="7" id="KW-0456">Lyase</keyword>
<keyword evidence="4" id="KW-0210">Decarboxylase</keyword>
<dbReference type="GO" id="GO:0046872">
    <property type="term" value="F:metal ion binding"/>
    <property type="evidence" value="ECO:0007669"/>
    <property type="project" value="UniProtKB-KW"/>
</dbReference>
<evidence type="ECO:0000256" key="3">
    <source>
        <dbReference type="ARBA" id="ARBA00022723"/>
    </source>
</evidence>
<dbReference type="STRING" id="1095630.A0A2J6TW10"/>
<evidence type="ECO:0000256" key="2">
    <source>
        <dbReference type="ARBA" id="ARBA00007812"/>
    </source>
</evidence>
<evidence type="ECO:0000313" key="8">
    <source>
        <dbReference type="EMBL" id="PMD67209.1"/>
    </source>
</evidence>
<dbReference type="Gene3D" id="3.40.50.970">
    <property type="match status" value="1"/>
</dbReference>
<dbReference type="AlphaFoldDB" id="A0A2J6TW10"/>
<comment type="cofactor">
    <cofactor evidence="1">
        <name>thiamine diphosphate</name>
        <dbReference type="ChEBI" id="CHEBI:58937"/>
    </cofactor>
</comment>
<dbReference type="InterPro" id="IPR012110">
    <property type="entry name" value="PDC/IPDC-like"/>
</dbReference>
<accession>A0A2J6TW10</accession>
<gene>
    <name evidence="8" type="ORF">K444DRAFT_658308</name>
</gene>
<evidence type="ECO:0000256" key="6">
    <source>
        <dbReference type="ARBA" id="ARBA00023052"/>
    </source>
</evidence>
<dbReference type="GO" id="GO:0005829">
    <property type="term" value="C:cytosol"/>
    <property type="evidence" value="ECO:0007669"/>
    <property type="project" value="TreeGrafter"/>
</dbReference>
<sequence>MIRLGLNPIIFVINNEGYTIERLIHGIYEELVNVFGAKEGESRTYQVKAKEQTKKLFDDKEFNFANDLQFVELYAKAGYAKSVDVDRGCECEDQCQTMIIGIEVWSMWRLLD</sequence>
<dbReference type="PANTHER" id="PTHR43452">
    <property type="entry name" value="PYRUVATE DECARBOXYLASE"/>
    <property type="match status" value="1"/>
</dbReference>
<dbReference type="GO" id="GO:0004737">
    <property type="term" value="F:pyruvate decarboxylase activity"/>
    <property type="evidence" value="ECO:0007669"/>
    <property type="project" value="TreeGrafter"/>
</dbReference>
<proteinExistence type="inferred from homology"/>
<dbReference type="SUPFAM" id="SSF52518">
    <property type="entry name" value="Thiamin diphosphate-binding fold (THDP-binding)"/>
    <property type="match status" value="1"/>
</dbReference>
<evidence type="ECO:0000256" key="4">
    <source>
        <dbReference type="ARBA" id="ARBA00022793"/>
    </source>
</evidence>
<dbReference type="RefSeq" id="XP_024744113.1">
    <property type="nucleotide sequence ID" value="XM_024886244.1"/>
</dbReference>
<evidence type="ECO:0000256" key="7">
    <source>
        <dbReference type="ARBA" id="ARBA00023239"/>
    </source>
</evidence>
<evidence type="ECO:0000256" key="1">
    <source>
        <dbReference type="ARBA" id="ARBA00001964"/>
    </source>
</evidence>
<protein>
    <recommendedName>
        <fullName evidence="10">Pyruvate decarboxylase</fullName>
    </recommendedName>
</protein>
<keyword evidence="9" id="KW-1185">Reference proteome</keyword>
<dbReference type="PANTHER" id="PTHR43452:SF30">
    <property type="entry name" value="PYRUVATE DECARBOXYLASE ISOZYME 1-RELATED"/>
    <property type="match status" value="1"/>
</dbReference>
<dbReference type="GeneID" id="36594321"/>
<dbReference type="GO" id="GO:0000949">
    <property type="term" value="P:aromatic amino acid family catabolic process to alcohol via Ehrlich pathway"/>
    <property type="evidence" value="ECO:0007669"/>
    <property type="project" value="TreeGrafter"/>
</dbReference>
<dbReference type="EMBL" id="KZ613740">
    <property type="protein sequence ID" value="PMD67209.1"/>
    <property type="molecule type" value="Genomic_DNA"/>
</dbReference>
<keyword evidence="6" id="KW-0786">Thiamine pyrophosphate</keyword>
<name>A0A2J6TW10_9HELO</name>
<keyword evidence="3" id="KW-0479">Metal-binding</keyword>
<keyword evidence="5" id="KW-0460">Magnesium</keyword>
<dbReference type="Proteomes" id="UP000235371">
    <property type="component" value="Unassembled WGS sequence"/>
</dbReference>